<sequence length="41" mass="4145">MFGKQTAAGAVVTTVGLAFTLIVKAETVLLLQGAPSLTVQV</sequence>
<accession>A0A444VSX9</accession>
<evidence type="ECO:0000313" key="2">
    <source>
        <dbReference type="Proteomes" id="UP000290433"/>
    </source>
</evidence>
<dbReference type="EMBL" id="JUIV01000024">
    <property type="protein sequence ID" value="RYJ36752.1"/>
    <property type="molecule type" value="Genomic_DNA"/>
</dbReference>
<comment type="caution">
    <text evidence="1">The sequence shown here is derived from an EMBL/GenBank/DDBJ whole genome shotgun (WGS) entry which is preliminary data.</text>
</comment>
<organism evidence="1 2">
    <name type="scientific">Flavobacterium anhuiense</name>
    <dbReference type="NCBI Taxonomy" id="459526"/>
    <lineage>
        <taxon>Bacteria</taxon>
        <taxon>Pseudomonadati</taxon>
        <taxon>Bacteroidota</taxon>
        <taxon>Flavobacteriia</taxon>
        <taxon>Flavobacteriales</taxon>
        <taxon>Flavobacteriaceae</taxon>
        <taxon>Flavobacterium</taxon>
    </lineage>
</organism>
<gene>
    <name evidence="1" type="ORF">NU08_4271</name>
</gene>
<protein>
    <submittedName>
        <fullName evidence="1">Uncharacterized protein</fullName>
    </submittedName>
</protein>
<dbReference type="Proteomes" id="UP000290433">
    <property type="component" value="Unassembled WGS sequence"/>
</dbReference>
<reference evidence="1 2" key="1">
    <citation type="submission" date="2014-12" db="EMBL/GenBank/DDBJ databases">
        <title>Genome sequence of Flavobacterium anhuiense RCM74.</title>
        <authorList>
            <person name="Kim J.F."/>
            <person name="Song J.Y."/>
            <person name="Kwak M.-J."/>
            <person name="Lee S.-W."/>
        </authorList>
    </citation>
    <scope>NUCLEOTIDE SEQUENCE [LARGE SCALE GENOMIC DNA]</scope>
    <source>
        <strain evidence="1 2">RCM74</strain>
    </source>
</reference>
<dbReference type="AlphaFoldDB" id="A0A444VSX9"/>
<evidence type="ECO:0000313" key="1">
    <source>
        <dbReference type="EMBL" id="RYJ36752.1"/>
    </source>
</evidence>
<proteinExistence type="predicted"/>
<name>A0A444VSX9_9FLAO</name>